<gene>
    <name evidence="2" type="ORF">QNJ86_04750</name>
</gene>
<feature type="domain" description="HTH cro/C1-type" evidence="1">
    <location>
        <begin position="1"/>
        <end position="56"/>
    </location>
</feature>
<dbReference type="SUPFAM" id="SSF47413">
    <property type="entry name" value="lambda repressor-like DNA-binding domains"/>
    <property type="match status" value="1"/>
</dbReference>
<comment type="caution">
    <text evidence="2">The sequence shown here is derived from an EMBL/GenBank/DDBJ whole genome shotgun (WGS) entry which is preliminary data.</text>
</comment>
<organism evidence="2 3">
    <name type="scientific">Gordonibacter faecis</name>
    <dbReference type="NCBI Taxonomy" id="3047475"/>
    <lineage>
        <taxon>Bacteria</taxon>
        <taxon>Bacillati</taxon>
        <taxon>Actinomycetota</taxon>
        <taxon>Coriobacteriia</taxon>
        <taxon>Eggerthellales</taxon>
        <taxon>Eggerthellaceae</taxon>
        <taxon>Gordonibacter</taxon>
    </lineage>
</organism>
<dbReference type="CDD" id="cd00093">
    <property type="entry name" value="HTH_XRE"/>
    <property type="match status" value="1"/>
</dbReference>
<dbReference type="PANTHER" id="PTHR37301:SF1">
    <property type="entry name" value="DNA-BINDING PROTEIN"/>
    <property type="match status" value="1"/>
</dbReference>
<name>A0ABT7DKP2_9ACTN</name>
<dbReference type="InterPro" id="IPR001387">
    <property type="entry name" value="Cro/C1-type_HTH"/>
</dbReference>
<proteinExistence type="predicted"/>
<dbReference type="Pfam" id="PF13443">
    <property type="entry name" value="HTH_26"/>
    <property type="match status" value="1"/>
</dbReference>
<protein>
    <submittedName>
        <fullName evidence="2">Helix-turn-helix domain-containing protein</fullName>
    </submittedName>
</protein>
<dbReference type="InterPro" id="IPR010982">
    <property type="entry name" value="Lambda_DNA-bd_dom_sf"/>
</dbReference>
<evidence type="ECO:0000313" key="3">
    <source>
        <dbReference type="Proteomes" id="UP001232750"/>
    </source>
</evidence>
<dbReference type="SMART" id="SM00530">
    <property type="entry name" value="HTH_XRE"/>
    <property type="match status" value="1"/>
</dbReference>
<reference evidence="2 3" key="1">
    <citation type="submission" date="2023-05" db="EMBL/GenBank/DDBJ databases">
        <title>Gordonibacter KGMB12511T sp. nov., isolated from faeces of healthy Korean.</title>
        <authorList>
            <person name="Kim H.S."/>
            <person name="Kim J.-S."/>
            <person name="Suh M.K."/>
            <person name="Eom M.K."/>
            <person name="Do H.E."/>
            <person name="Lee J.-S."/>
        </authorList>
    </citation>
    <scope>NUCLEOTIDE SEQUENCE [LARGE SCALE GENOMIC DNA]</scope>
    <source>
        <strain evidence="2 3">KGMB12511</strain>
    </source>
</reference>
<keyword evidence="3" id="KW-1185">Reference proteome</keyword>
<dbReference type="PROSITE" id="PS50943">
    <property type="entry name" value="HTH_CROC1"/>
    <property type="match status" value="1"/>
</dbReference>
<dbReference type="Proteomes" id="UP001232750">
    <property type="component" value="Unassembled WGS sequence"/>
</dbReference>
<accession>A0ABT7DKP2</accession>
<dbReference type="PANTHER" id="PTHR37301">
    <property type="entry name" value="DNA-BINDING PROTEIN-RELATED"/>
    <property type="match status" value="1"/>
</dbReference>
<dbReference type="EMBL" id="JASJEU010000008">
    <property type="protein sequence ID" value="MDJ1650097.1"/>
    <property type="molecule type" value="Genomic_DNA"/>
</dbReference>
<evidence type="ECO:0000313" key="2">
    <source>
        <dbReference type="EMBL" id="MDJ1650097.1"/>
    </source>
</evidence>
<dbReference type="Gene3D" id="1.10.260.40">
    <property type="entry name" value="lambda repressor-like DNA-binding domains"/>
    <property type="match status" value="1"/>
</dbReference>
<dbReference type="RefSeq" id="WP_283831501.1">
    <property type="nucleotide sequence ID" value="NZ_JASJEU010000008.1"/>
</dbReference>
<sequence length="83" mass="9215">MDKLMRKHGLSLNELSRLVGITPPNLSRLKVGKSKSIRFSTLVPLCEHLQCQPGDLIVFKKAEDLTDDDVVCTIGAPRARKKS</sequence>
<evidence type="ECO:0000259" key="1">
    <source>
        <dbReference type="PROSITE" id="PS50943"/>
    </source>
</evidence>